<sequence length="65" mass="7032">MAIVQRERGGWLEIRPVAAHPVATEAIIHGDFLADVLGFPAAPLEVSENSVRFAPVPSKSLRNRA</sequence>
<proteinExistence type="predicted"/>
<dbReference type="Proteomes" id="UP001589870">
    <property type="component" value="Unassembled WGS sequence"/>
</dbReference>
<accession>A0ABV6U5M6</accession>
<protein>
    <submittedName>
        <fullName evidence="1">Uncharacterized protein</fullName>
    </submittedName>
</protein>
<keyword evidence="2" id="KW-1185">Reference proteome</keyword>
<evidence type="ECO:0000313" key="1">
    <source>
        <dbReference type="EMBL" id="MFC0863739.1"/>
    </source>
</evidence>
<evidence type="ECO:0000313" key="2">
    <source>
        <dbReference type="Proteomes" id="UP001589870"/>
    </source>
</evidence>
<name>A0ABV6U5M6_9ACTN</name>
<reference evidence="1 2" key="1">
    <citation type="submission" date="2024-09" db="EMBL/GenBank/DDBJ databases">
        <authorList>
            <person name="Sun Q."/>
            <person name="Mori K."/>
        </authorList>
    </citation>
    <scope>NUCLEOTIDE SEQUENCE [LARGE SCALE GENOMIC DNA]</scope>
    <source>
        <strain evidence="1 2">TBRC 1851</strain>
    </source>
</reference>
<comment type="caution">
    <text evidence="1">The sequence shown here is derived from an EMBL/GenBank/DDBJ whole genome shotgun (WGS) entry which is preliminary data.</text>
</comment>
<gene>
    <name evidence="1" type="ORF">ACFHYQ_15660</name>
</gene>
<dbReference type="RefSeq" id="WP_394301875.1">
    <property type="nucleotide sequence ID" value="NZ_JBHMQT010000033.1"/>
</dbReference>
<dbReference type="EMBL" id="JBHMQT010000033">
    <property type="protein sequence ID" value="MFC0863739.1"/>
    <property type="molecule type" value="Genomic_DNA"/>
</dbReference>
<organism evidence="1 2">
    <name type="scientific">Sphaerimonospora cavernae</name>
    <dbReference type="NCBI Taxonomy" id="1740611"/>
    <lineage>
        <taxon>Bacteria</taxon>
        <taxon>Bacillati</taxon>
        <taxon>Actinomycetota</taxon>
        <taxon>Actinomycetes</taxon>
        <taxon>Streptosporangiales</taxon>
        <taxon>Streptosporangiaceae</taxon>
        <taxon>Sphaerimonospora</taxon>
    </lineage>
</organism>